<evidence type="ECO:0000256" key="1">
    <source>
        <dbReference type="SAM" id="SignalP"/>
    </source>
</evidence>
<evidence type="ECO:0000313" key="3">
    <source>
        <dbReference type="Proteomes" id="UP001499910"/>
    </source>
</evidence>
<feature type="signal peptide" evidence="1">
    <location>
        <begin position="1"/>
        <end position="20"/>
    </location>
</feature>
<keyword evidence="1" id="KW-0732">Signal</keyword>
<gene>
    <name evidence="2" type="ORF">GCM10023209_11560</name>
</gene>
<comment type="caution">
    <text evidence="2">The sequence shown here is derived from an EMBL/GenBank/DDBJ whole genome shotgun (WGS) entry which is preliminary data.</text>
</comment>
<feature type="chain" id="PRO_5046729538" description="DUF306 domain-containing protein" evidence="1">
    <location>
        <begin position="21"/>
        <end position="126"/>
    </location>
</feature>
<dbReference type="EMBL" id="BAABHW010000001">
    <property type="protein sequence ID" value="GAA5069649.1"/>
    <property type="molecule type" value="Genomic_DNA"/>
</dbReference>
<sequence length="126" mass="13491">MAPLHRLTLALALCATPLAAQEDFLPRLEGSYLPPAPEAARFSCDGQWGLIGGRLGIRDGQLIGLENACTLTDPVELRGMDAMLFDTQCAGEGVEYDGGRVMLMATRAGIAIIRDGSVVEWTRCPD</sequence>
<evidence type="ECO:0008006" key="4">
    <source>
        <dbReference type="Google" id="ProtNLM"/>
    </source>
</evidence>
<name>A0ABP9L4I0_9RHOB</name>
<dbReference type="RefSeq" id="WP_259546163.1">
    <property type="nucleotide sequence ID" value="NZ_JANXIR010000001.1"/>
</dbReference>
<organism evidence="2 3">
    <name type="scientific">[Roseibacterium] beibuensis</name>
    <dbReference type="NCBI Taxonomy" id="1193142"/>
    <lineage>
        <taxon>Bacteria</taxon>
        <taxon>Pseudomonadati</taxon>
        <taxon>Pseudomonadota</taxon>
        <taxon>Alphaproteobacteria</taxon>
        <taxon>Rhodobacterales</taxon>
        <taxon>Roseobacteraceae</taxon>
        <taxon>Roseicyclus</taxon>
    </lineage>
</organism>
<keyword evidence="3" id="KW-1185">Reference proteome</keyword>
<proteinExistence type="predicted"/>
<dbReference type="Proteomes" id="UP001499910">
    <property type="component" value="Unassembled WGS sequence"/>
</dbReference>
<reference evidence="3" key="1">
    <citation type="journal article" date="2019" name="Int. J. Syst. Evol. Microbiol.">
        <title>The Global Catalogue of Microorganisms (GCM) 10K type strain sequencing project: providing services to taxonomists for standard genome sequencing and annotation.</title>
        <authorList>
            <consortium name="The Broad Institute Genomics Platform"/>
            <consortium name="The Broad Institute Genome Sequencing Center for Infectious Disease"/>
            <person name="Wu L."/>
            <person name="Ma J."/>
        </authorList>
    </citation>
    <scope>NUCLEOTIDE SEQUENCE [LARGE SCALE GENOMIC DNA]</scope>
    <source>
        <strain evidence="3">JCM 18015</strain>
    </source>
</reference>
<evidence type="ECO:0000313" key="2">
    <source>
        <dbReference type="EMBL" id="GAA5069649.1"/>
    </source>
</evidence>
<accession>A0ABP9L4I0</accession>
<protein>
    <recommendedName>
        <fullName evidence="4">DUF306 domain-containing protein</fullName>
    </recommendedName>
</protein>